<dbReference type="AlphaFoldDB" id="A0A1G4MGN0"/>
<evidence type="ECO:0000313" key="1">
    <source>
        <dbReference type="EMBL" id="SCW03026.1"/>
    </source>
</evidence>
<dbReference type="OrthoDB" id="2017405at2759"/>
<dbReference type="Proteomes" id="UP000190831">
    <property type="component" value="Chromosome G"/>
</dbReference>
<dbReference type="STRING" id="4955.A0A1G4MGN0"/>
<protein>
    <submittedName>
        <fullName evidence="1">LAFE_0G01310g1_1</fullName>
    </submittedName>
</protein>
<accession>A0A1G4MGN0</accession>
<sequence>MTAKYPSTMSCTEAFDQLTACYSVGGQFRNYYRYGEFNPCVKQLAKFKFCIVNGTDPIKVQEWYRDQAEYNRIHRGSSDDIWEERK</sequence>
<dbReference type="Pfam" id="PF11326">
    <property type="entry name" value="PANTS-like"/>
    <property type="match status" value="1"/>
</dbReference>
<reference evidence="1 2" key="1">
    <citation type="submission" date="2016-03" db="EMBL/GenBank/DDBJ databases">
        <authorList>
            <person name="Devillers H."/>
        </authorList>
    </citation>
    <scope>NUCLEOTIDE SEQUENCE [LARGE SCALE GENOMIC DNA]</scope>
    <source>
        <strain evidence="1">CBS 6772</strain>
    </source>
</reference>
<dbReference type="PANTHER" id="PTHR28052">
    <property type="entry name" value="UPF0545 PROTEIN C22ORF39"/>
    <property type="match status" value="1"/>
</dbReference>
<gene>
    <name evidence="1" type="ORF">LAFE_0G01310G</name>
</gene>
<proteinExistence type="predicted"/>
<name>A0A1G4MGN0_LACFM</name>
<dbReference type="InterPro" id="IPR021475">
    <property type="entry name" value="Pants/Emi1-like"/>
</dbReference>
<organism evidence="1 2">
    <name type="scientific">Lachancea fermentati</name>
    <name type="common">Zygosaccharomyces fermentati</name>
    <dbReference type="NCBI Taxonomy" id="4955"/>
    <lineage>
        <taxon>Eukaryota</taxon>
        <taxon>Fungi</taxon>
        <taxon>Dikarya</taxon>
        <taxon>Ascomycota</taxon>
        <taxon>Saccharomycotina</taxon>
        <taxon>Saccharomycetes</taxon>
        <taxon>Saccharomycetales</taxon>
        <taxon>Saccharomycetaceae</taxon>
        <taxon>Lachancea</taxon>
    </lineage>
</organism>
<dbReference type="PANTHER" id="PTHR28052:SF1">
    <property type="entry name" value="UPF0545 PROTEIN C22ORF39"/>
    <property type="match status" value="1"/>
</dbReference>
<keyword evidence="2" id="KW-1185">Reference proteome</keyword>
<dbReference type="OMA" id="GQFRNYY"/>
<dbReference type="EMBL" id="LT598486">
    <property type="protein sequence ID" value="SCW03026.1"/>
    <property type="molecule type" value="Genomic_DNA"/>
</dbReference>
<evidence type="ECO:0000313" key="2">
    <source>
        <dbReference type="Proteomes" id="UP000190831"/>
    </source>
</evidence>